<dbReference type="InterPro" id="IPR027417">
    <property type="entry name" value="P-loop_NTPase"/>
</dbReference>
<evidence type="ECO:0000313" key="1">
    <source>
        <dbReference type="EMBL" id="MDT7840402.1"/>
    </source>
</evidence>
<dbReference type="PANTHER" id="PTHR37807">
    <property type="entry name" value="OS07G0160300 PROTEIN"/>
    <property type="match status" value="1"/>
</dbReference>
<reference evidence="2" key="1">
    <citation type="submission" date="2023-07" db="EMBL/GenBank/DDBJ databases">
        <title>Draft genome sequence of the endophytic actinobacterium Streptomyces justiciae WPN32, a potential antibiotic producer.</title>
        <authorList>
            <person name="Yasawong M."/>
            <person name="Pana W."/>
            <person name="Ganta P."/>
            <person name="Santapan N."/>
            <person name="Songngamsuk T."/>
            <person name="Phatcharaharikarn M."/>
            <person name="Kerdtoob S."/>
            <person name="Nantapong N."/>
        </authorList>
    </citation>
    <scope>NUCLEOTIDE SEQUENCE [LARGE SCALE GENOMIC DNA]</scope>
    <source>
        <strain evidence="2">WPN32</strain>
    </source>
</reference>
<dbReference type="Proteomes" id="UP001257948">
    <property type="component" value="Unassembled WGS sequence"/>
</dbReference>
<comment type="caution">
    <text evidence="1">The sequence shown here is derived from an EMBL/GenBank/DDBJ whole genome shotgun (WGS) entry which is preliminary data.</text>
</comment>
<accession>A0ABU3LML8</accession>
<gene>
    <name evidence="1" type="ORF">RQC66_06635</name>
</gene>
<organism evidence="1 2">
    <name type="scientific">Streptomyces justiciae</name>
    <dbReference type="NCBI Taxonomy" id="2780140"/>
    <lineage>
        <taxon>Bacteria</taxon>
        <taxon>Bacillati</taxon>
        <taxon>Actinomycetota</taxon>
        <taxon>Actinomycetes</taxon>
        <taxon>Kitasatosporales</taxon>
        <taxon>Streptomycetaceae</taxon>
        <taxon>Streptomyces</taxon>
    </lineage>
</organism>
<evidence type="ECO:0000313" key="2">
    <source>
        <dbReference type="Proteomes" id="UP001257948"/>
    </source>
</evidence>
<protein>
    <submittedName>
        <fullName evidence="1">AAA family ATPase</fullName>
    </submittedName>
</protein>
<keyword evidence="2" id="KW-1185">Reference proteome</keyword>
<name>A0ABU3LML8_9ACTN</name>
<dbReference type="EMBL" id="JAVTLL010000004">
    <property type="protein sequence ID" value="MDT7840402.1"/>
    <property type="molecule type" value="Genomic_DNA"/>
</dbReference>
<dbReference type="PANTHER" id="PTHR37807:SF3">
    <property type="entry name" value="OS07G0160300 PROTEIN"/>
    <property type="match status" value="1"/>
</dbReference>
<dbReference type="RefSeq" id="WP_314198988.1">
    <property type="nucleotide sequence ID" value="NZ_JAVTLL010000004.1"/>
</dbReference>
<sequence length="171" mass="18273">MLIVVGGLPASGKTTLSRLLAARIGAVHLRIDTIEQAVVRSGLAAHPVGPVGYVVGYALAEEHLRQGLTVVAESVNPLAVTRDAWRDAALRAGTEVVEVEVRCSDRAEHRRRAATRPVDVPGLPLPGWEEIVGREYEPWERARVVVDTAGQAPEESLDVLLAAVAAGRSRP</sequence>
<dbReference type="Pfam" id="PF13671">
    <property type="entry name" value="AAA_33"/>
    <property type="match status" value="1"/>
</dbReference>
<proteinExistence type="predicted"/>
<dbReference type="Gene3D" id="3.40.50.300">
    <property type="entry name" value="P-loop containing nucleotide triphosphate hydrolases"/>
    <property type="match status" value="1"/>
</dbReference>
<dbReference type="SUPFAM" id="SSF52540">
    <property type="entry name" value="P-loop containing nucleoside triphosphate hydrolases"/>
    <property type="match status" value="1"/>
</dbReference>